<evidence type="ECO:0000313" key="1">
    <source>
        <dbReference type="EMBL" id="KWV58373.1"/>
    </source>
</evidence>
<evidence type="ECO:0000313" key="2">
    <source>
        <dbReference type="Proteomes" id="UP000057737"/>
    </source>
</evidence>
<accession>A0A109K080</accession>
<proteinExistence type="predicted"/>
<dbReference type="OrthoDB" id="8448116at2"/>
<organism evidence="1 2">
    <name type="scientific">Bradyrhizobium macuxiense</name>
    <dbReference type="NCBI Taxonomy" id="1755647"/>
    <lineage>
        <taxon>Bacteria</taxon>
        <taxon>Pseudomonadati</taxon>
        <taxon>Pseudomonadota</taxon>
        <taxon>Alphaproteobacteria</taxon>
        <taxon>Hyphomicrobiales</taxon>
        <taxon>Nitrobacteraceae</taxon>
        <taxon>Bradyrhizobium</taxon>
    </lineage>
</organism>
<comment type="caution">
    <text evidence="1">The sequence shown here is derived from an EMBL/GenBank/DDBJ whole genome shotgun (WGS) entry which is preliminary data.</text>
</comment>
<keyword evidence="2" id="KW-1185">Reference proteome</keyword>
<dbReference type="RefSeq" id="WP_066503625.1">
    <property type="nucleotide sequence ID" value="NZ_LNCU01000038.1"/>
</dbReference>
<protein>
    <submittedName>
        <fullName evidence="1">Histidine phosphatase family protein</fullName>
    </submittedName>
</protein>
<dbReference type="EMBL" id="LNCU01000038">
    <property type="protein sequence ID" value="KWV58373.1"/>
    <property type="molecule type" value="Genomic_DNA"/>
</dbReference>
<dbReference type="AlphaFoldDB" id="A0A109K080"/>
<reference evidence="1 2" key="1">
    <citation type="submission" date="2015-11" db="EMBL/GenBank/DDBJ databases">
        <title>Draft Genome Sequence of the Strain BR 10303 (Bradyrhizobium sp.) isolated from nodules of Centrolobium paraense.</title>
        <authorList>
            <person name="Zelli J.E."/>
            <person name="Simoes-Araujo J.L."/>
            <person name="Barauna A.C."/>
            <person name="Silva K."/>
        </authorList>
    </citation>
    <scope>NUCLEOTIDE SEQUENCE [LARGE SCALE GENOMIC DNA]</scope>
    <source>
        <strain evidence="1 2">BR 10303</strain>
    </source>
</reference>
<dbReference type="Proteomes" id="UP000057737">
    <property type="component" value="Unassembled WGS sequence"/>
</dbReference>
<name>A0A109K080_9BRAD</name>
<gene>
    <name evidence="1" type="ORF">AS156_34870</name>
</gene>
<sequence length="190" mass="20328">MDALTLFIIRHAEKPGDAWPGPGFMANGVSDTESLVIRGWQRVGAWTALFGTALTAGDYAKPDAIFAATPGSDTDPNQGPSRRPAETISALAARLAITPNEGFGKGDEKALVNAVLALKGVALVCWEHKAIISDIIPRIPVSKGKPPTKWDGSRFDVVLRFDRAKGDDKFAFKELFPKLLSGDSDKPLDG</sequence>